<dbReference type="GO" id="GO:0005524">
    <property type="term" value="F:ATP binding"/>
    <property type="evidence" value="ECO:0007669"/>
    <property type="project" value="UniProtKB-KW"/>
</dbReference>
<comment type="caution">
    <text evidence="5">The sequence shown here is derived from an EMBL/GenBank/DDBJ whole genome shotgun (WGS) entry which is preliminary data.</text>
</comment>
<evidence type="ECO:0000313" key="6">
    <source>
        <dbReference type="Proteomes" id="UP001291623"/>
    </source>
</evidence>
<dbReference type="Gene3D" id="1.10.8.60">
    <property type="match status" value="1"/>
</dbReference>
<evidence type="ECO:0000256" key="1">
    <source>
        <dbReference type="ARBA" id="ARBA00022741"/>
    </source>
</evidence>
<keyword evidence="2" id="KW-0067">ATP-binding</keyword>
<evidence type="ECO:0000259" key="4">
    <source>
        <dbReference type="Pfam" id="PF17862"/>
    </source>
</evidence>
<accession>A0AAE1VML5</accession>
<dbReference type="InterPro" id="IPR051701">
    <property type="entry name" value="Mito_OM_Translocase_MSP1"/>
</dbReference>
<evidence type="ECO:0000256" key="2">
    <source>
        <dbReference type="ARBA" id="ARBA00022840"/>
    </source>
</evidence>
<dbReference type="InterPro" id="IPR041569">
    <property type="entry name" value="AAA_lid_3"/>
</dbReference>
<gene>
    <name evidence="5" type="ORF">RND71_016798</name>
</gene>
<keyword evidence="6" id="KW-1185">Reference proteome</keyword>
<dbReference type="InterPro" id="IPR027417">
    <property type="entry name" value="P-loop_NTPase"/>
</dbReference>
<dbReference type="SUPFAM" id="SSF52540">
    <property type="entry name" value="P-loop containing nucleoside triphosphate hydrolases"/>
    <property type="match status" value="1"/>
</dbReference>
<reference evidence="5" key="1">
    <citation type="submission" date="2023-12" db="EMBL/GenBank/DDBJ databases">
        <title>Genome assembly of Anisodus tanguticus.</title>
        <authorList>
            <person name="Wang Y.-J."/>
        </authorList>
    </citation>
    <scope>NUCLEOTIDE SEQUENCE</scope>
    <source>
        <strain evidence="5">KB-2021</strain>
        <tissue evidence="5">Leaf</tissue>
    </source>
</reference>
<feature type="region of interest" description="Disordered" evidence="3">
    <location>
        <begin position="71"/>
        <end position="92"/>
    </location>
</feature>
<proteinExistence type="predicted"/>
<protein>
    <recommendedName>
        <fullName evidence="4">AAA ATPase AAA+ lid domain-containing protein</fullName>
    </recommendedName>
</protein>
<evidence type="ECO:0000256" key="3">
    <source>
        <dbReference type="SAM" id="MobiDB-lite"/>
    </source>
</evidence>
<dbReference type="EMBL" id="JAVYJV010000008">
    <property type="protein sequence ID" value="KAK4365440.1"/>
    <property type="molecule type" value="Genomic_DNA"/>
</dbReference>
<dbReference type="Pfam" id="PF17862">
    <property type="entry name" value="AAA_lid_3"/>
    <property type="match status" value="1"/>
</dbReference>
<dbReference type="Proteomes" id="UP001291623">
    <property type="component" value="Unassembled WGS sequence"/>
</dbReference>
<dbReference type="AlphaFoldDB" id="A0AAE1VML5"/>
<name>A0AAE1VML5_9SOLA</name>
<dbReference type="PANTHER" id="PTHR45644:SF76">
    <property type="entry name" value="AAA+ ATPASE DOMAIN-CONTAINING PROTEIN"/>
    <property type="match status" value="1"/>
</dbReference>
<keyword evidence="1" id="KW-0547">Nucleotide-binding</keyword>
<dbReference type="GO" id="GO:0005741">
    <property type="term" value="C:mitochondrial outer membrane"/>
    <property type="evidence" value="ECO:0007669"/>
    <property type="project" value="TreeGrafter"/>
</dbReference>
<evidence type="ECO:0000313" key="5">
    <source>
        <dbReference type="EMBL" id="KAK4365440.1"/>
    </source>
</evidence>
<dbReference type="PANTHER" id="PTHR45644">
    <property type="entry name" value="AAA ATPASE, PUTATIVE (AFU_ORTHOLOGUE AFUA_2G12920)-RELATED-RELATED"/>
    <property type="match status" value="1"/>
</dbReference>
<sequence>MVGLPSVENRGMIMKTLLAKERVDEALDFKELATMTEGYSGSDLKNLCTTAAYRPVRELIQKERLKDIEKKRRAEEAKKAGVAPPTDEDKEDKVITIRPLNMADFKEAKNQVAASFAAGGSIMSELKQWNELYGEGGSRKKEQLSYFL</sequence>
<feature type="domain" description="AAA ATPase AAA+ lid" evidence="4">
    <location>
        <begin position="27"/>
        <end position="70"/>
    </location>
</feature>
<organism evidence="5 6">
    <name type="scientific">Anisodus tanguticus</name>
    <dbReference type="NCBI Taxonomy" id="243964"/>
    <lineage>
        <taxon>Eukaryota</taxon>
        <taxon>Viridiplantae</taxon>
        <taxon>Streptophyta</taxon>
        <taxon>Embryophyta</taxon>
        <taxon>Tracheophyta</taxon>
        <taxon>Spermatophyta</taxon>
        <taxon>Magnoliopsida</taxon>
        <taxon>eudicotyledons</taxon>
        <taxon>Gunneridae</taxon>
        <taxon>Pentapetalae</taxon>
        <taxon>asterids</taxon>
        <taxon>lamiids</taxon>
        <taxon>Solanales</taxon>
        <taxon>Solanaceae</taxon>
        <taxon>Solanoideae</taxon>
        <taxon>Hyoscyameae</taxon>
        <taxon>Anisodus</taxon>
    </lineage>
</organism>